<evidence type="ECO:0000256" key="17">
    <source>
        <dbReference type="SAM" id="SignalP"/>
    </source>
</evidence>
<feature type="transmembrane region" description="Helical" evidence="16">
    <location>
        <begin position="262"/>
        <end position="287"/>
    </location>
</feature>
<dbReference type="RefSeq" id="XP_012616273.1">
    <property type="nucleotide sequence ID" value="XM_012760819.1"/>
</dbReference>
<keyword evidence="20" id="KW-1185">Reference proteome</keyword>
<dbReference type="GeneTree" id="ENSGT00940000153835"/>
<feature type="domain" description="Ig-like" evidence="18">
    <location>
        <begin position="21"/>
        <end position="105"/>
    </location>
</feature>
<name>A0A8B7G2J0_MICMU</name>
<evidence type="ECO:0000256" key="5">
    <source>
        <dbReference type="ARBA" id="ARBA00022989"/>
    </source>
</evidence>
<feature type="signal peptide" evidence="17">
    <location>
        <begin position="1"/>
        <end position="19"/>
    </location>
</feature>
<dbReference type="CTD" id="79865"/>
<organism evidence="19 20">
    <name type="scientific">Microcebus murinus</name>
    <name type="common">Gray mouse lemur</name>
    <name type="synonym">Lemur murinus</name>
    <dbReference type="NCBI Taxonomy" id="30608"/>
    <lineage>
        <taxon>Eukaryota</taxon>
        <taxon>Metazoa</taxon>
        <taxon>Chordata</taxon>
        <taxon>Craniata</taxon>
        <taxon>Vertebrata</taxon>
        <taxon>Euteleostomi</taxon>
        <taxon>Mammalia</taxon>
        <taxon>Eutheria</taxon>
        <taxon>Euarchontoglires</taxon>
        <taxon>Primates</taxon>
        <taxon>Strepsirrhini</taxon>
        <taxon>Lemuriformes</taxon>
        <taxon>Cheirogaleidae</taxon>
        <taxon>Microcebus</taxon>
    </lineage>
</organism>
<evidence type="ECO:0000256" key="8">
    <source>
        <dbReference type="ARBA" id="ARBA00023170"/>
    </source>
</evidence>
<dbReference type="EMBL" id="ABDC03007412">
    <property type="status" value="NOT_ANNOTATED_CDS"/>
    <property type="molecule type" value="Genomic_DNA"/>
</dbReference>
<keyword evidence="10" id="KW-0393">Immunoglobulin domain</keyword>
<evidence type="ECO:0000256" key="16">
    <source>
        <dbReference type="SAM" id="Phobius"/>
    </source>
</evidence>
<feature type="region of interest" description="Disordered" evidence="15">
    <location>
        <begin position="297"/>
        <end position="324"/>
    </location>
</feature>
<dbReference type="Ensembl" id="ENSMICT00000038212.2">
    <property type="protein sequence ID" value="ENSMICP00000019621.1"/>
    <property type="gene ID" value="ENSMICG00000027522.2"/>
</dbReference>
<comment type="function">
    <text evidence="11">Cell surface receptor that may play a role in the innate and adaptive immune response. Acts as a counter-receptor for CD276 and interaction with CD276 on T-cells enhances T-cell activation.</text>
</comment>
<dbReference type="RefSeq" id="XP_012616274.1">
    <property type="nucleotide sequence ID" value="XM_012760820.1"/>
</dbReference>
<evidence type="ECO:0000313" key="20">
    <source>
        <dbReference type="Proteomes" id="UP000694394"/>
    </source>
</evidence>
<dbReference type="InterPro" id="IPR036179">
    <property type="entry name" value="Ig-like_dom_sf"/>
</dbReference>
<evidence type="ECO:0000256" key="12">
    <source>
        <dbReference type="ARBA" id="ARBA00066031"/>
    </source>
</evidence>
<evidence type="ECO:0000256" key="9">
    <source>
        <dbReference type="ARBA" id="ARBA00023180"/>
    </source>
</evidence>
<evidence type="ECO:0000256" key="10">
    <source>
        <dbReference type="ARBA" id="ARBA00023319"/>
    </source>
</evidence>
<evidence type="ECO:0000256" key="13">
    <source>
        <dbReference type="ARBA" id="ARBA00071543"/>
    </source>
</evidence>
<reference evidence="19" key="2">
    <citation type="submission" date="2025-08" db="UniProtKB">
        <authorList>
            <consortium name="Ensembl"/>
        </authorList>
    </citation>
    <scope>IDENTIFICATION</scope>
</reference>
<dbReference type="PANTHER" id="PTHR16423:SF3">
    <property type="entry name" value="TREM-LIKE TRANSCRIPT 2 PROTEIN"/>
    <property type="match status" value="1"/>
</dbReference>
<evidence type="ECO:0000256" key="15">
    <source>
        <dbReference type="SAM" id="MobiDB-lite"/>
    </source>
</evidence>
<comment type="subcellular location">
    <subcellularLocation>
        <location evidence="1">Cell membrane</location>
        <topology evidence="1">Single-pass type I membrane protein</topology>
    </subcellularLocation>
</comment>
<keyword evidence="6 16" id="KW-0472">Membrane</keyword>
<evidence type="ECO:0000256" key="4">
    <source>
        <dbReference type="ARBA" id="ARBA00022729"/>
    </source>
</evidence>
<feature type="compositionally biased region" description="Basic and acidic residues" evidence="15">
    <location>
        <begin position="300"/>
        <end position="314"/>
    </location>
</feature>
<sequence>MPPATLLLLLLWLQGCVSGLPAESAYTKVKLLEGETLSVQCSYKGYKNRVEGKVWCKIRRKRCEPGFTRAWVKGPRYLLQDDAQVKVVNITMVALKSQDSGRYWCMRNTSGTLYPLMGIQLEVSPGSAAERSTPLTHLADVFKSGIVAAGQAPSSGPDVPSATGRTGFTPGILTLARLLPSSSPTSMPGYSFTGASLTTTGPRRTAGGQTATAPPRNAGASSVGSESISSESGHLGTRVPVTVMCHTSRSLDKFPSLRNQDFYPTVLVMGLTFLLVPVMLVVVYGLWKKRHVGSYSIRSDPARPWKDPPRRPEPPWKLAWSETT</sequence>
<evidence type="ECO:0000313" key="19">
    <source>
        <dbReference type="Ensembl" id="ENSMICP00000019621.1"/>
    </source>
</evidence>
<feature type="region of interest" description="Disordered" evidence="15">
    <location>
        <begin position="189"/>
        <end position="233"/>
    </location>
</feature>
<accession>A0A8B7G2J0</accession>
<gene>
    <name evidence="19" type="primary">TREML2</name>
</gene>
<feature type="compositionally biased region" description="Low complexity" evidence="15">
    <location>
        <begin position="221"/>
        <end position="233"/>
    </location>
</feature>
<dbReference type="KEGG" id="mmur:105869155"/>
<feature type="compositionally biased region" description="Polar residues" evidence="15">
    <location>
        <begin position="189"/>
        <end position="212"/>
    </location>
</feature>
<evidence type="ECO:0000256" key="1">
    <source>
        <dbReference type="ARBA" id="ARBA00004251"/>
    </source>
</evidence>
<dbReference type="GeneID" id="105869155"/>
<dbReference type="PROSITE" id="PS50835">
    <property type="entry name" value="IG_LIKE"/>
    <property type="match status" value="1"/>
</dbReference>
<dbReference type="InterPro" id="IPR013783">
    <property type="entry name" value="Ig-like_fold"/>
</dbReference>
<dbReference type="GO" id="GO:0038023">
    <property type="term" value="F:signaling receptor activity"/>
    <property type="evidence" value="ECO:0007669"/>
    <property type="project" value="Ensembl"/>
</dbReference>
<keyword evidence="5 16" id="KW-1133">Transmembrane helix</keyword>
<keyword evidence="3 16" id="KW-0812">Transmembrane</keyword>
<evidence type="ECO:0000259" key="18">
    <source>
        <dbReference type="PROSITE" id="PS50835"/>
    </source>
</evidence>
<dbReference type="FunFam" id="2.60.40.10:FF:001672">
    <property type="entry name" value="Triggering receptor expressed on myeloid cells like 2"/>
    <property type="match status" value="1"/>
</dbReference>
<evidence type="ECO:0000256" key="2">
    <source>
        <dbReference type="ARBA" id="ARBA00022475"/>
    </source>
</evidence>
<keyword evidence="2" id="KW-1003">Cell membrane</keyword>
<dbReference type="AlphaFoldDB" id="A0A8B7G2J0"/>
<dbReference type="GO" id="GO:0009986">
    <property type="term" value="C:cell surface"/>
    <property type="evidence" value="ECO:0007669"/>
    <property type="project" value="Ensembl"/>
</dbReference>
<reference evidence="19" key="1">
    <citation type="submission" date="2016-12" db="EMBL/GenBank/DDBJ databases">
        <title>Mouse lemur reference genome and diversity panel.</title>
        <authorList>
            <person name="Harris R."/>
            <person name="Larsen P."/>
            <person name="Liu Y."/>
            <person name="Hughes D.S."/>
            <person name="Murali S."/>
            <person name="Raveendran M."/>
            <person name="Korchina V."/>
            <person name="Wang M."/>
            <person name="Jhangiani S."/>
            <person name="Bandaranaike D."/>
            <person name="Bellair M."/>
            <person name="Blankenburg K."/>
            <person name="Chao H."/>
            <person name="Dahdouli M."/>
            <person name="Dinh H."/>
            <person name="Doddapaneni H."/>
            <person name="English A."/>
            <person name="Firestine M."/>
            <person name="Gnanaolivu R."/>
            <person name="Gross S."/>
            <person name="Hernandez B."/>
            <person name="Javaid M."/>
            <person name="Jayaseelan J."/>
            <person name="Jones J."/>
            <person name="Khan Z."/>
            <person name="Kovar C."/>
            <person name="Kurapati P."/>
            <person name="Le B."/>
            <person name="Lee S."/>
            <person name="Li M."/>
            <person name="Mathew T."/>
            <person name="Narasimhan A."/>
            <person name="Ngo D."/>
            <person name="Nguyen L."/>
            <person name="Okwuonu G."/>
            <person name="Ongeri F."/>
            <person name="Osuji N."/>
            <person name="Pu L.-L."/>
            <person name="Puazo M."/>
            <person name="Quiroz J."/>
            <person name="Raj R."/>
            <person name="Rajbhandari K."/>
            <person name="Reid J.G."/>
            <person name="Santibanez J."/>
            <person name="Sexton D."/>
            <person name="Skinner E."/>
            <person name="Vee V."/>
            <person name="Weissenberger G."/>
            <person name="Wu Y."/>
            <person name="Xin Y."/>
            <person name="Han Y."/>
            <person name="Campbell C."/>
            <person name="Brown A."/>
            <person name="Sullivan B."/>
            <person name="Shelton J."/>
            <person name="Brown S."/>
            <person name="Dudchenko O."/>
            <person name="Machol I."/>
            <person name="Durand N."/>
            <person name="Shamim M."/>
            <person name="Lieberman A."/>
            <person name="Muzny D.M."/>
            <person name="Richards S."/>
            <person name="Yoder A."/>
            <person name="Worley K.C."/>
            <person name="Rogers J."/>
            <person name="Gibbs R.A."/>
        </authorList>
    </citation>
    <scope>NUCLEOTIDE SEQUENCE [LARGE SCALE GENOMIC DNA]</scope>
</reference>
<protein>
    <recommendedName>
        <fullName evidence="13">Trem-like transcript 2 protein</fullName>
    </recommendedName>
    <alternativeName>
        <fullName evidence="14">Triggering receptor expressed on myeloid cells-like protein 2</fullName>
    </alternativeName>
</protein>
<dbReference type="Gene3D" id="2.60.40.10">
    <property type="entry name" value="Immunoglobulins"/>
    <property type="match status" value="1"/>
</dbReference>
<dbReference type="OrthoDB" id="8920197at2759"/>
<dbReference type="GO" id="GO:0042110">
    <property type="term" value="P:T cell activation"/>
    <property type="evidence" value="ECO:0007669"/>
    <property type="project" value="Ensembl"/>
</dbReference>
<dbReference type="SUPFAM" id="SSF48726">
    <property type="entry name" value="Immunoglobulin"/>
    <property type="match status" value="1"/>
</dbReference>
<dbReference type="InterPro" id="IPR052314">
    <property type="entry name" value="Immune_rcpt_domain"/>
</dbReference>
<evidence type="ECO:0000256" key="7">
    <source>
        <dbReference type="ARBA" id="ARBA00023157"/>
    </source>
</evidence>
<keyword evidence="7" id="KW-1015">Disulfide bond</keyword>
<keyword evidence="4 17" id="KW-0732">Signal</keyword>
<comment type="subunit">
    <text evidence="12">Interacts with CD276 and this interaction enhances T-cell activation.</text>
</comment>
<reference evidence="19" key="3">
    <citation type="submission" date="2025-09" db="UniProtKB">
        <authorList>
            <consortium name="Ensembl"/>
        </authorList>
    </citation>
    <scope>IDENTIFICATION</scope>
</reference>
<dbReference type="GO" id="GO:0005886">
    <property type="term" value="C:plasma membrane"/>
    <property type="evidence" value="ECO:0007669"/>
    <property type="project" value="UniProtKB-SubCell"/>
</dbReference>
<dbReference type="CDD" id="cd05716">
    <property type="entry name" value="IgV_pIgR_like"/>
    <property type="match status" value="1"/>
</dbReference>
<keyword evidence="8" id="KW-0675">Receptor</keyword>
<feature type="chain" id="PRO_5044133758" description="Trem-like transcript 2 protein" evidence="17">
    <location>
        <begin position="20"/>
        <end position="324"/>
    </location>
</feature>
<dbReference type="InterPro" id="IPR007110">
    <property type="entry name" value="Ig-like_dom"/>
</dbReference>
<dbReference type="Proteomes" id="UP000694394">
    <property type="component" value="Chromosome 6"/>
</dbReference>
<dbReference type="PANTHER" id="PTHR16423">
    <property type="entry name" value="TREM-LIKE TRANSCRIPT PROTEIN"/>
    <property type="match status" value="1"/>
</dbReference>
<proteinExistence type="predicted"/>
<evidence type="ECO:0000256" key="3">
    <source>
        <dbReference type="ARBA" id="ARBA00022692"/>
    </source>
</evidence>
<evidence type="ECO:0000256" key="14">
    <source>
        <dbReference type="ARBA" id="ARBA00082751"/>
    </source>
</evidence>
<evidence type="ECO:0000256" key="11">
    <source>
        <dbReference type="ARBA" id="ARBA00059754"/>
    </source>
</evidence>
<keyword evidence="9" id="KW-0325">Glycoprotein</keyword>
<evidence type="ECO:0000256" key="6">
    <source>
        <dbReference type="ARBA" id="ARBA00023136"/>
    </source>
</evidence>